<evidence type="ECO:0000313" key="3">
    <source>
        <dbReference type="Proteomes" id="UP000681315"/>
    </source>
</evidence>
<feature type="transmembrane region" description="Helical" evidence="1">
    <location>
        <begin position="7"/>
        <end position="30"/>
    </location>
</feature>
<proteinExistence type="predicted"/>
<evidence type="ECO:0000313" key="2">
    <source>
        <dbReference type="EMBL" id="MBO3100015.1"/>
    </source>
</evidence>
<reference evidence="2 3" key="1">
    <citation type="submission" date="2021-03" db="EMBL/GenBank/DDBJ databases">
        <title>Gelidibacter sp. nov., isolated from costal sediment.</title>
        <authorList>
            <person name="Lun K.-Y."/>
        </authorList>
    </citation>
    <scope>NUCLEOTIDE SEQUENCE [LARGE SCALE GENOMIC DNA]</scope>
    <source>
        <strain evidence="2 3">DF109</strain>
    </source>
</reference>
<keyword evidence="3" id="KW-1185">Reference proteome</keyword>
<gene>
    <name evidence="2" type="ORF">J4051_17215</name>
</gene>
<keyword evidence="1" id="KW-0472">Membrane</keyword>
<accession>A0ABS3SWC2</accession>
<name>A0ABS3SWC2_9FLAO</name>
<evidence type="ECO:0000256" key="1">
    <source>
        <dbReference type="SAM" id="Phobius"/>
    </source>
</evidence>
<dbReference type="RefSeq" id="WP_208235122.1">
    <property type="nucleotide sequence ID" value="NZ_JAGEVG010000027.1"/>
</dbReference>
<comment type="caution">
    <text evidence="2">The sequence shown here is derived from an EMBL/GenBank/DDBJ whole genome shotgun (WGS) entry which is preliminary data.</text>
</comment>
<protein>
    <submittedName>
        <fullName evidence="2">Uncharacterized protein</fullName>
    </submittedName>
</protein>
<keyword evidence="1" id="KW-1133">Transmembrane helix</keyword>
<sequence length="69" mass="8153">MKKNNRLEIIATIVLFIGVISFLSQKFFYIDILKNAYGLGDFFLVVGSLLWSLNLWKKRKEEKENKQKN</sequence>
<organism evidence="2 3">
    <name type="scientific">Gelidibacter pelagius</name>
    <dbReference type="NCBI Taxonomy" id="2819985"/>
    <lineage>
        <taxon>Bacteria</taxon>
        <taxon>Pseudomonadati</taxon>
        <taxon>Bacteroidota</taxon>
        <taxon>Flavobacteriia</taxon>
        <taxon>Flavobacteriales</taxon>
        <taxon>Flavobacteriaceae</taxon>
        <taxon>Gelidibacter</taxon>
    </lineage>
</organism>
<dbReference type="Proteomes" id="UP000681315">
    <property type="component" value="Unassembled WGS sequence"/>
</dbReference>
<keyword evidence="1" id="KW-0812">Transmembrane</keyword>
<feature type="transmembrane region" description="Helical" evidence="1">
    <location>
        <begin position="36"/>
        <end position="56"/>
    </location>
</feature>
<dbReference type="EMBL" id="JAGEVG010000027">
    <property type="protein sequence ID" value="MBO3100015.1"/>
    <property type="molecule type" value="Genomic_DNA"/>
</dbReference>